<comment type="catalytic activity">
    <reaction evidence="1 6">
        <text>Cleavage of hydrophobic, N-terminal signal or leader sequences from secreted and periplasmic proteins.</text>
        <dbReference type="EC" id="3.4.21.89"/>
    </reaction>
</comment>
<dbReference type="InterPro" id="IPR019533">
    <property type="entry name" value="Peptidase_S26"/>
</dbReference>
<evidence type="ECO:0000259" key="7">
    <source>
        <dbReference type="Pfam" id="PF10502"/>
    </source>
</evidence>
<proteinExistence type="inferred from homology"/>
<dbReference type="PANTHER" id="PTHR43390:SF1">
    <property type="entry name" value="CHLOROPLAST PROCESSING PEPTIDASE"/>
    <property type="match status" value="1"/>
</dbReference>
<dbReference type="PROSITE" id="PS51257">
    <property type="entry name" value="PROKAR_LIPOPROTEIN"/>
    <property type="match status" value="1"/>
</dbReference>
<dbReference type="InterPro" id="IPR019758">
    <property type="entry name" value="Pept_S26A_signal_pept_1_CS"/>
</dbReference>
<dbReference type="SUPFAM" id="SSF51306">
    <property type="entry name" value="LexA/Signal peptidase"/>
    <property type="match status" value="1"/>
</dbReference>
<evidence type="ECO:0000313" key="8">
    <source>
        <dbReference type="EMBL" id="WGV26352.1"/>
    </source>
</evidence>
<dbReference type="GO" id="GO:0009003">
    <property type="term" value="F:signal peptidase activity"/>
    <property type="evidence" value="ECO:0007669"/>
    <property type="project" value="UniProtKB-EC"/>
</dbReference>
<evidence type="ECO:0000256" key="5">
    <source>
        <dbReference type="ARBA" id="ARBA00022801"/>
    </source>
</evidence>
<dbReference type="Gene3D" id="2.10.109.10">
    <property type="entry name" value="Umud Fragment, subunit A"/>
    <property type="match status" value="1"/>
</dbReference>
<dbReference type="GO" id="GO:0006465">
    <property type="term" value="P:signal peptide processing"/>
    <property type="evidence" value="ECO:0007669"/>
    <property type="project" value="InterPro"/>
</dbReference>
<evidence type="ECO:0000256" key="4">
    <source>
        <dbReference type="ARBA" id="ARBA00013208"/>
    </source>
</evidence>
<evidence type="ECO:0000256" key="1">
    <source>
        <dbReference type="ARBA" id="ARBA00000677"/>
    </source>
</evidence>
<dbReference type="CDD" id="cd06530">
    <property type="entry name" value="S26_SPase_I"/>
    <property type="match status" value="1"/>
</dbReference>
<comment type="subcellular location">
    <subcellularLocation>
        <location evidence="2">Cell membrane</location>
        <topology evidence="2">Single-pass type II membrane protein</topology>
    </subcellularLocation>
    <subcellularLocation>
        <location evidence="6">Membrane</location>
        <topology evidence="6">Single-pass type II membrane protein</topology>
    </subcellularLocation>
</comment>
<dbReference type="EC" id="3.4.21.89" evidence="4 6"/>
<dbReference type="InterPro" id="IPR036286">
    <property type="entry name" value="LexA/Signal_pep-like_sf"/>
</dbReference>
<evidence type="ECO:0000256" key="6">
    <source>
        <dbReference type="RuleBase" id="RU362042"/>
    </source>
</evidence>
<dbReference type="PRINTS" id="PR00727">
    <property type="entry name" value="LEADERPTASE"/>
</dbReference>
<protein>
    <recommendedName>
        <fullName evidence="4 6">Signal peptidase I</fullName>
        <ecNumber evidence="4 6">3.4.21.89</ecNumber>
    </recommendedName>
</protein>
<dbReference type="Proteomes" id="UP001223520">
    <property type="component" value="Chromosome"/>
</dbReference>
<keyword evidence="6" id="KW-0645">Protease</keyword>
<evidence type="ECO:0000256" key="3">
    <source>
        <dbReference type="ARBA" id="ARBA00009370"/>
    </source>
</evidence>
<dbReference type="GO" id="GO:0004252">
    <property type="term" value="F:serine-type endopeptidase activity"/>
    <property type="evidence" value="ECO:0007669"/>
    <property type="project" value="InterPro"/>
</dbReference>
<organism evidence="8 9">
    <name type="scientific">Halotia branconii CENA392</name>
    <dbReference type="NCBI Taxonomy" id="1539056"/>
    <lineage>
        <taxon>Bacteria</taxon>
        <taxon>Bacillati</taxon>
        <taxon>Cyanobacteriota</taxon>
        <taxon>Cyanophyceae</taxon>
        <taxon>Nostocales</taxon>
        <taxon>Nodulariaceae</taxon>
        <taxon>Halotia</taxon>
    </lineage>
</organism>
<dbReference type="EMBL" id="CP124543">
    <property type="protein sequence ID" value="WGV26352.1"/>
    <property type="molecule type" value="Genomic_DNA"/>
</dbReference>
<dbReference type="PROSITE" id="PS00761">
    <property type="entry name" value="SPASE_I_3"/>
    <property type="match status" value="1"/>
</dbReference>
<sequence length="174" mass="19910">MKKSGALLITIAILGLLLQGCNKYKVYWMPSEAMLPNVQTKDKLLVDTSSYYSQVPQRYDLVLFSPTEQLKTEQYSDPFIKRVVGLPGEKIEIKDGKIYINNQSIQENYILNGQKTLVDICPLEYTPYLSKPVTIPSNSYFMLGDNREKSYDSRCWGIVPKNNLIGKVVKILKY</sequence>
<reference evidence="8 9" key="1">
    <citation type="journal article" date="2023" name="Limnol Oceanogr Lett">
        <title>Environmental adaptations by the intertidal Antarctic cyanobacterium Halotia branconii CENA392 as revealed using long-read genome sequencing.</title>
        <authorList>
            <person name="Dextro R.B."/>
            <person name="Delbaje E."/>
            <person name="Freitas P.N.N."/>
            <person name="Geraldes V."/>
            <person name="Pinto E."/>
            <person name="Long P.F."/>
            <person name="Fiore M.F."/>
        </authorList>
    </citation>
    <scope>NUCLEOTIDE SEQUENCE [LARGE SCALE GENOMIC DNA]</scope>
    <source>
        <strain evidence="8 9">CENA392</strain>
    </source>
</reference>
<keyword evidence="9" id="KW-1185">Reference proteome</keyword>
<dbReference type="AlphaFoldDB" id="A0AAJ6PA43"/>
<feature type="domain" description="Peptidase S26" evidence="7">
    <location>
        <begin position="8"/>
        <end position="169"/>
    </location>
</feature>
<dbReference type="RefSeq" id="WP_281483605.1">
    <property type="nucleotide sequence ID" value="NZ_CP124543.1"/>
</dbReference>
<keyword evidence="5 6" id="KW-0378">Hydrolase</keyword>
<dbReference type="Pfam" id="PF10502">
    <property type="entry name" value="Peptidase_S26"/>
    <property type="match status" value="1"/>
</dbReference>
<dbReference type="GO" id="GO:0005886">
    <property type="term" value="C:plasma membrane"/>
    <property type="evidence" value="ECO:0007669"/>
    <property type="project" value="UniProtKB-SubCell"/>
</dbReference>
<comment type="similarity">
    <text evidence="3 6">Belongs to the peptidase S26 family.</text>
</comment>
<evidence type="ECO:0000256" key="2">
    <source>
        <dbReference type="ARBA" id="ARBA00004401"/>
    </source>
</evidence>
<dbReference type="KEGG" id="hbq:QI031_02230"/>
<dbReference type="InterPro" id="IPR000223">
    <property type="entry name" value="Pept_S26A_signal_pept_1"/>
</dbReference>
<gene>
    <name evidence="8" type="primary">lepB</name>
    <name evidence="8" type="ORF">QI031_02230</name>
</gene>
<dbReference type="PANTHER" id="PTHR43390">
    <property type="entry name" value="SIGNAL PEPTIDASE I"/>
    <property type="match status" value="1"/>
</dbReference>
<dbReference type="PROSITE" id="PS00760">
    <property type="entry name" value="SPASE_I_2"/>
    <property type="match status" value="1"/>
</dbReference>
<dbReference type="NCBIfam" id="TIGR02227">
    <property type="entry name" value="sigpep_I_bact"/>
    <property type="match status" value="1"/>
</dbReference>
<accession>A0AAJ6PA43</accession>
<name>A0AAJ6PA43_9CYAN</name>
<evidence type="ECO:0000313" key="9">
    <source>
        <dbReference type="Proteomes" id="UP001223520"/>
    </source>
</evidence>
<dbReference type="InterPro" id="IPR019757">
    <property type="entry name" value="Pept_S26A_signal_pept_1_Lys-AS"/>
</dbReference>